<feature type="domain" description="Peripheral subunit-binding (PSBD)" evidence="12">
    <location>
        <begin position="229"/>
        <end position="266"/>
    </location>
</feature>
<proteinExistence type="inferred from homology"/>
<dbReference type="RefSeq" id="XP_067926955.1">
    <property type="nucleotide sequence ID" value="XM_068061069.1"/>
</dbReference>
<evidence type="ECO:0000259" key="11">
    <source>
        <dbReference type="PROSITE" id="PS50968"/>
    </source>
</evidence>
<dbReference type="Gene3D" id="4.10.320.10">
    <property type="entry name" value="E3-binding domain"/>
    <property type="match status" value="1"/>
</dbReference>
<dbReference type="OrthoDB" id="202158at2759"/>
<evidence type="ECO:0000256" key="6">
    <source>
        <dbReference type="ARBA" id="ARBA00022946"/>
    </source>
</evidence>
<evidence type="ECO:0000256" key="2">
    <source>
        <dbReference type="ARBA" id="ARBA00004305"/>
    </source>
</evidence>
<evidence type="ECO:0000256" key="7">
    <source>
        <dbReference type="ARBA" id="ARBA00023128"/>
    </source>
</evidence>
<gene>
    <name evidence="13" type="ORF">CSUI_000862</name>
</gene>
<comment type="subcellular location">
    <subcellularLocation>
        <location evidence="2">Mitochondrion matrix</location>
    </subcellularLocation>
</comment>
<dbReference type="SUPFAM" id="SSF52777">
    <property type="entry name" value="CoA-dependent acyltransferases"/>
    <property type="match status" value="1"/>
</dbReference>
<dbReference type="PROSITE" id="PS50968">
    <property type="entry name" value="BIOTINYL_LIPOYL"/>
    <property type="match status" value="1"/>
</dbReference>
<dbReference type="Gene3D" id="3.30.559.10">
    <property type="entry name" value="Chloramphenicol acetyltransferase-like domain"/>
    <property type="match status" value="1"/>
</dbReference>
<evidence type="ECO:0000256" key="9">
    <source>
        <dbReference type="RuleBase" id="RU003423"/>
    </source>
</evidence>
<dbReference type="CDD" id="cd06849">
    <property type="entry name" value="lipoyl_domain"/>
    <property type="match status" value="1"/>
</dbReference>
<evidence type="ECO:0000256" key="8">
    <source>
        <dbReference type="ARBA" id="ARBA00023315"/>
    </source>
</evidence>
<dbReference type="Pfam" id="PF02817">
    <property type="entry name" value="E3_binding"/>
    <property type="match status" value="1"/>
</dbReference>
<dbReference type="Pfam" id="PF00198">
    <property type="entry name" value="2-oxoacid_dh"/>
    <property type="match status" value="1"/>
</dbReference>
<dbReference type="GO" id="GO:0031405">
    <property type="term" value="F:lipoic acid binding"/>
    <property type="evidence" value="ECO:0007669"/>
    <property type="project" value="TreeGrafter"/>
</dbReference>
<comment type="cofactor">
    <cofactor evidence="1 9">
        <name>(R)-lipoate</name>
        <dbReference type="ChEBI" id="CHEBI:83088"/>
    </cofactor>
</comment>
<feature type="compositionally biased region" description="Low complexity" evidence="10">
    <location>
        <begin position="205"/>
        <end position="233"/>
    </location>
</feature>
<dbReference type="VEuPathDB" id="ToxoDB:CSUI_000862"/>
<dbReference type="InterPro" id="IPR050743">
    <property type="entry name" value="2-oxoacid_DH_E2_comp"/>
</dbReference>
<dbReference type="FunFam" id="3.30.559.10:FF:000007">
    <property type="entry name" value="Dihydrolipoamide acetyltransferase component of pyruvate dehydrogenase complex"/>
    <property type="match status" value="1"/>
</dbReference>
<feature type="compositionally biased region" description="Basic and acidic residues" evidence="10">
    <location>
        <begin position="301"/>
        <end position="313"/>
    </location>
</feature>
<dbReference type="InterPro" id="IPR003016">
    <property type="entry name" value="2-oxoA_DH_lipoyl-BS"/>
</dbReference>
<keyword evidence="5 9" id="KW-0450">Lipoyl</keyword>
<name>A0A2C6LEZ7_9APIC</name>
<organism evidence="13 14">
    <name type="scientific">Cystoisospora suis</name>
    <dbReference type="NCBI Taxonomy" id="483139"/>
    <lineage>
        <taxon>Eukaryota</taxon>
        <taxon>Sar</taxon>
        <taxon>Alveolata</taxon>
        <taxon>Apicomplexa</taxon>
        <taxon>Conoidasida</taxon>
        <taxon>Coccidia</taxon>
        <taxon>Eucoccidiorida</taxon>
        <taxon>Eimeriorina</taxon>
        <taxon>Sarcocystidae</taxon>
        <taxon>Cystoisospora</taxon>
    </lineage>
</organism>
<keyword evidence="14" id="KW-1185">Reference proteome</keyword>
<feature type="region of interest" description="Disordered" evidence="10">
    <location>
        <begin position="272"/>
        <end position="319"/>
    </location>
</feature>
<dbReference type="AlphaFoldDB" id="A0A2C6LEZ7"/>
<dbReference type="GeneID" id="94424280"/>
<dbReference type="GO" id="GO:0005759">
    <property type="term" value="C:mitochondrial matrix"/>
    <property type="evidence" value="ECO:0007669"/>
    <property type="project" value="UniProtKB-SubCell"/>
</dbReference>
<dbReference type="InterPro" id="IPR023213">
    <property type="entry name" value="CAT-like_dom_sf"/>
</dbReference>
<feature type="compositionally biased region" description="Acidic residues" evidence="10">
    <location>
        <begin position="173"/>
        <end position="183"/>
    </location>
</feature>
<dbReference type="Pfam" id="PF00364">
    <property type="entry name" value="Biotin_lipoyl"/>
    <property type="match status" value="1"/>
</dbReference>
<dbReference type="SUPFAM" id="SSF51230">
    <property type="entry name" value="Single hybrid motif"/>
    <property type="match status" value="1"/>
</dbReference>
<keyword evidence="6" id="KW-0809">Transit peptide</keyword>
<feature type="region of interest" description="Disordered" evidence="10">
    <location>
        <begin position="169"/>
        <end position="233"/>
    </location>
</feature>
<dbReference type="InterPro" id="IPR001078">
    <property type="entry name" value="2-oxoacid_DH_actylTfrase"/>
</dbReference>
<evidence type="ECO:0000259" key="12">
    <source>
        <dbReference type="PROSITE" id="PS51826"/>
    </source>
</evidence>
<dbReference type="PANTHER" id="PTHR43178">
    <property type="entry name" value="DIHYDROLIPOAMIDE ACETYLTRANSFERASE COMPONENT OF PYRUVATE DEHYDROGENASE COMPLEX"/>
    <property type="match status" value="1"/>
</dbReference>
<comment type="caution">
    <text evidence="13">The sequence shown here is derived from an EMBL/GenBank/DDBJ whole genome shotgun (WGS) entry which is preliminary data.</text>
</comment>
<dbReference type="GO" id="GO:0016407">
    <property type="term" value="F:acetyltransferase activity"/>
    <property type="evidence" value="ECO:0007669"/>
    <property type="project" value="TreeGrafter"/>
</dbReference>
<evidence type="ECO:0000256" key="3">
    <source>
        <dbReference type="ARBA" id="ARBA00007317"/>
    </source>
</evidence>
<sequence length="546" mass="59661">MMNRHLAPLFSRQVVSGGLLTQQTCHHKANSLDKCKMFLKDHFQPLSSRQNSSSFAGMRTGCVARQSSFSSSNQSKINVYVYLSGERSLFTVTKPLLAVKTFKLADIGEGIAQVELLKWHKKVGDDVEEMDDLCAVQSDKATVEITCPYTGKIVKLHQKEGTMVKIGSPLLDIDVEEDEEEAEEQPKTEDEKPKTPEPVTPSSPAPSSLPASSSSSSHRASSSSTVEVSASPATRRFAKEKGIDLSLVKGTGRHGLVTKEDVINFLNRGGVSESAGGSSHHEHHSSGVSTAGGHGATTGEESSKLLQRPERKASKVQLRGFSRPMVKAMNESVKVPQLNIGDEFDVTDLVRMRESMVTETSKKYNIRPTLTSFLIKAISLALDDFPILNSKFDAASGDSYTQYGYHNISVAMDTPNGLVVPNIKNVQDLSILQIQAELHRLQNLAKNTKLSPGDLQGGTISLSNVGVIGCTYVHALLFDGQACIIGVGEMKDLPRFNPQGELEKRKIMYFASTADHRHCDGATVARFNRRIKTLLEQPEGMLLHLR</sequence>
<dbReference type="PANTHER" id="PTHR43178:SF5">
    <property type="entry name" value="LIPOAMIDE ACYLTRANSFERASE COMPONENT OF BRANCHED-CHAIN ALPHA-KETO ACID DEHYDROGENASE COMPLEX, MITOCHONDRIAL"/>
    <property type="match status" value="1"/>
</dbReference>
<dbReference type="Proteomes" id="UP000221165">
    <property type="component" value="Unassembled WGS sequence"/>
</dbReference>
<keyword evidence="8 9" id="KW-0012">Acyltransferase</keyword>
<keyword evidence="7" id="KW-0496">Mitochondrion</keyword>
<dbReference type="PROSITE" id="PS51826">
    <property type="entry name" value="PSBD"/>
    <property type="match status" value="1"/>
</dbReference>
<dbReference type="InterPro" id="IPR000089">
    <property type="entry name" value="Biotin_lipoyl"/>
</dbReference>
<dbReference type="SUPFAM" id="SSF47005">
    <property type="entry name" value="Peripheral subunit-binding domain of 2-oxo acid dehydrogenase complex"/>
    <property type="match status" value="1"/>
</dbReference>
<comment type="similarity">
    <text evidence="3 9">Belongs to the 2-oxoacid dehydrogenase family.</text>
</comment>
<evidence type="ECO:0000256" key="1">
    <source>
        <dbReference type="ARBA" id="ARBA00001938"/>
    </source>
</evidence>
<evidence type="ECO:0000256" key="5">
    <source>
        <dbReference type="ARBA" id="ARBA00022823"/>
    </source>
</evidence>
<dbReference type="InterPro" id="IPR036625">
    <property type="entry name" value="E3-bd_dom_sf"/>
</dbReference>
<accession>A0A2C6LEZ7</accession>
<evidence type="ECO:0000313" key="13">
    <source>
        <dbReference type="EMBL" id="PHJ25283.1"/>
    </source>
</evidence>
<dbReference type="InterPro" id="IPR004167">
    <property type="entry name" value="PSBD"/>
</dbReference>
<dbReference type="Gene3D" id="2.40.50.100">
    <property type="match status" value="1"/>
</dbReference>
<dbReference type="EC" id="2.3.1.-" evidence="9"/>
<dbReference type="EMBL" id="MIGC01000332">
    <property type="protein sequence ID" value="PHJ25283.1"/>
    <property type="molecule type" value="Genomic_DNA"/>
</dbReference>
<evidence type="ECO:0000256" key="4">
    <source>
        <dbReference type="ARBA" id="ARBA00022679"/>
    </source>
</evidence>
<dbReference type="InterPro" id="IPR011053">
    <property type="entry name" value="Single_hybrid_motif"/>
</dbReference>
<feature type="domain" description="Lipoyl-binding" evidence="11">
    <location>
        <begin position="99"/>
        <end position="174"/>
    </location>
</feature>
<evidence type="ECO:0000313" key="14">
    <source>
        <dbReference type="Proteomes" id="UP000221165"/>
    </source>
</evidence>
<reference evidence="13 14" key="1">
    <citation type="journal article" date="2017" name="Int. J. Parasitol.">
        <title>The genome of the protozoan parasite Cystoisospora suis and a reverse vaccinology approach to identify vaccine candidates.</title>
        <authorList>
            <person name="Palmieri N."/>
            <person name="Shrestha A."/>
            <person name="Ruttkowski B."/>
            <person name="Beck T."/>
            <person name="Vogl C."/>
            <person name="Tomley F."/>
            <person name="Blake D.P."/>
            <person name="Joachim A."/>
        </authorList>
    </citation>
    <scope>NUCLEOTIDE SEQUENCE [LARGE SCALE GENOMIC DNA]</scope>
    <source>
        <strain evidence="13 14">Wien I</strain>
    </source>
</reference>
<protein>
    <recommendedName>
        <fullName evidence="9">Dihydrolipoamide acetyltransferase component of pyruvate dehydrogenase complex</fullName>
        <ecNumber evidence="9">2.3.1.-</ecNumber>
    </recommendedName>
</protein>
<dbReference type="FunFam" id="2.40.50.100:FF:000013">
    <property type="entry name" value="Dihydrolipoamide acetyltransferase component of pyruvate dehydrogenase complex"/>
    <property type="match status" value="1"/>
</dbReference>
<dbReference type="PROSITE" id="PS00189">
    <property type="entry name" value="LIPOYL"/>
    <property type="match status" value="1"/>
</dbReference>
<evidence type="ECO:0000256" key="10">
    <source>
        <dbReference type="SAM" id="MobiDB-lite"/>
    </source>
</evidence>
<feature type="compositionally biased region" description="Basic and acidic residues" evidence="10">
    <location>
        <begin position="184"/>
        <end position="195"/>
    </location>
</feature>
<keyword evidence="4 9" id="KW-0808">Transferase</keyword>